<reference evidence="2" key="1">
    <citation type="submission" date="2023-01" db="EMBL/GenBank/DDBJ databases">
        <title>The chitinases involved in constricting ring structure development in the nematode-trapping fungus Drechslerella dactyloides.</title>
        <authorList>
            <person name="Wang R."/>
            <person name="Zhang L."/>
            <person name="Tang P."/>
            <person name="Li S."/>
            <person name="Liang L."/>
        </authorList>
    </citation>
    <scope>NUCLEOTIDE SEQUENCE</scope>
    <source>
        <strain evidence="2">YMF1.00031</strain>
    </source>
</reference>
<dbReference type="EMBL" id="JAQGDS010000006">
    <property type="protein sequence ID" value="KAJ6260002.1"/>
    <property type="molecule type" value="Genomic_DNA"/>
</dbReference>
<feature type="region of interest" description="Disordered" evidence="1">
    <location>
        <begin position="144"/>
        <end position="165"/>
    </location>
</feature>
<organism evidence="2 3">
    <name type="scientific">Drechslerella dactyloides</name>
    <name type="common">Nematode-trapping fungus</name>
    <name type="synonym">Arthrobotrys dactyloides</name>
    <dbReference type="NCBI Taxonomy" id="74499"/>
    <lineage>
        <taxon>Eukaryota</taxon>
        <taxon>Fungi</taxon>
        <taxon>Dikarya</taxon>
        <taxon>Ascomycota</taxon>
        <taxon>Pezizomycotina</taxon>
        <taxon>Orbiliomycetes</taxon>
        <taxon>Orbiliales</taxon>
        <taxon>Orbiliaceae</taxon>
        <taxon>Drechslerella</taxon>
    </lineage>
</organism>
<proteinExistence type="predicted"/>
<evidence type="ECO:0000256" key="1">
    <source>
        <dbReference type="SAM" id="MobiDB-lite"/>
    </source>
</evidence>
<evidence type="ECO:0000313" key="2">
    <source>
        <dbReference type="EMBL" id="KAJ6260002.1"/>
    </source>
</evidence>
<name>A0AAD6NJ19_DREDA</name>
<dbReference type="Proteomes" id="UP001221413">
    <property type="component" value="Unassembled WGS sequence"/>
</dbReference>
<comment type="caution">
    <text evidence="2">The sequence shown here is derived from an EMBL/GenBank/DDBJ whole genome shotgun (WGS) entry which is preliminary data.</text>
</comment>
<dbReference type="AlphaFoldDB" id="A0AAD6NJ19"/>
<keyword evidence="3" id="KW-1185">Reference proteome</keyword>
<evidence type="ECO:0000313" key="3">
    <source>
        <dbReference type="Proteomes" id="UP001221413"/>
    </source>
</evidence>
<protein>
    <submittedName>
        <fullName evidence="2">Uncharacterized protein</fullName>
    </submittedName>
</protein>
<sequence length="203" mass="23112">MPALAPHPPEPIPAVLKPRGKPTVRLLASEQVFGVPYFHGVTGNWSEKFKMGPVSQDIKKLGKLVFVEQKKNLNPRINKFEDHGEYIVQATYRRFCHHLADAKMPDEYRNVIIAMLSATENSKRDEKHQMWLFKWSMNQAKKRNAKRKADRIDGEVEDSSSTKRLRTIPTAAKTTSTKIYSSGERELKKPLSVAESTNILLIA</sequence>
<gene>
    <name evidence="2" type="ORF">Dda_5647</name>
</gene>
<accession>A0AAD6NJ19</accession>